<protein>
    <submittedName>
        <fullName evidence="1">Uncharacterized protein</fullName>
    </submittedName>
</protein>
<evidence type="ECO:0000313" key="2">
    <source>
        <dbReference type="Proteomes" id="UP001194468"/>
    </source>
</evidence>
<dbReference type="EMBL" id="WHUW01000002">
    <property type="protein sequence ID" value="KAF8450805.1"/>
    <property type="molecule type" value="Genomic_DNA"/>
</dbReference>
<reference evidence="1" key="2">
    <citation type="journal article" date="2020" name="Nat. Commun.">
        <title>Large-scale genome sequencing of mycorrhizal fungi provides insights into the early evolution of symbiotic traits.</title>
        <authorList>
            <person name="Miyauchi S."/>
            <person name="Kiss E."/>
            <person name="Kuo A."/>
            <person name="Drula E."/>
            <person name="Kohler A."/>
            <person name="Sanchez-Garcia M."/>
            <person name="Morin E."/>
            <person name="Andreopoulos B."/>
            <person name="Barry K.W."/>
            <person name="Bonito G."/>
            <person name="Buee M."/>
            <person name="Carver A."/>
            <person name="Chen C."/>
            <person name="Cichocki N."/>
            <person name="Clum A."/>
            <person name="Culley D."/>
            <person name="Crous P.W."/>
            <person name="Fauchery L."/>
            <person name="Girlanda M."/>
            <person name="Hayes R.D."/>
            <person name="Keri Z."/>
            <person name="LaButti K."/>
            <person name="Lipzen A."/>
            <person name="Lombard V."/>
            <person name="Magnuson J."/>
            <person name="Maillard F."/>
            <person name="Murat C."/>
            <person name="Nolan M."/>
            <person name="Ohm R.A."/>
            <person name="Pangilinan J."/>
            <person name="Pereira M.F."/>
            <person name="Perotto S."/>
            <person name="Peter M."/>
            <person name="Pfister S."/>
            <person name="Riley R."/>
            <person name="Sitrit Y."/>
            <person name="Stielow J.B."/>
            <person name="Szollosi G."/>
            <person name="Zifcakova L."/>
            <person name="Stursova M."/>
            <person name="Spatafora J.W."/>
            <person name="Tedersoo L."/>
            <person name="Vaario L.M."/>
            <person name="Yamada A."/>
            <person name="Yan M."/>
            <person name="Wang P."/>
            <person name="Xu J."/>
            <person name="Bruns T."/>
            <person name="Baldrian P."/>
            <person name="Vilgalys R."/>
            <person name="Dunand C."/>
            <person name="Henrissat B."/>
            <person name="Grigoriev I.V."/>
            <person name="Hibbett D."/>
            <person name="Nagy L.G."/>
            <person name="Martin F.M."/>
        </authorList>
    </citation>
    <scope>NUCLEOTIDE SEQUENCE</scope>
    <source>
        <strain evidence="1">BED1</strain>
    </source>
</reference>
<reference evidence="1" key="1">
    <citation type="submission" date="2019-10" db="EMBL/GenBank/DDBJ databases">
        <authorList>
            <consortium name="DOE Joint Genome Institute"/>
            <person name="Kuo A."/>
            <person name="Miyauchi S."/>
            <person name="Kiss E."/>
            <person name="Drula E."/>
            <person name="Kohler A."/>
            <person name="Sanchez-Garcia M."/>
            <person name="Andreopoulos B."/>
            <person name="Barry K.W."/>
            <person name="Bonito G."/>
            <person name="Buee M."/>
            <person name="Carver A."/>
            <person name="Chen C."/>
            <person name="Cichocki N."/>
            <person name="Clum A."/>
            <person name="Culley D."/>
            <person name="Crous P.W."/>
            <person name="Fauchery L."/>
            <person name="Girlanda M."/>
            <person name="Hayes R."/>
            <person name="Keri Z."/>
            <person name="LaButti K."/>
            <person name="Lipzen A."/>
            <person name="Lombard V."/>
            <person name="Magnuson J."/>
            <person name="Maillard F."/>
            <person name="Morin E."/>
            <person name="Murat C."/>
            <person name="Nolan M."/>
            <person name="Ohm R."/>
            <person name="Pangilinan J."/>
            <person name="Pereira M."/>
            <person name="Perotto S."/>
            <person name="Peter M."/>
            <person name="Riley R."/>
            <person name="Sitrit Y."/>
            <person name="Stielow B."/>
            <person name="Szollosi G."/>
            <person name="Zifcakova L."/>
            <person name="Stursova M."/>
            <person name="Spatafora J.W."/>
            <person name="Tedersoo L."/>
            <person name="Vaario L.-M."/>
            <person name="Yamada A."/>
            <person name="Yan M."/>
            <person name="Wang P."/>
            <person name="Xu J."/>
            <person name="Bruns T."/>
            <person name="Baldrian P."/>
            <person name="Vilgalys R."/>
            <person name="Henrissat B."/>
            <person name="Grigoriev I.V."/>
            <person name="Hibbett D."/>
            <person name="Nagy L.G."/>
            <person name="Martin F.M."/>
        </authorList>
    </citation>
    <scope>NUCLEOTIDE SEQUENCE</scope>
    <source>
        <strain evidence="1">BED1</strain>
    </source>
</reference>
<gene>
    <name evidence="1" type="ORF">L210DRAFT_3521269</name>
</gene>
<organism evidence="1 2">
    <name type="scientific">Boletus edulis BED1</name>
    <dbReference type="NCBI Taxonomy" id="1328754"/>
    <lineage>
        <taxon>Eukaryota</taxon>
        <taxon>Fungi</taxon>
        <taxon>Dikarya</taxon>
        <taxon>Basidiomycota</taxon>
        <taxon>Agaricomycotina</taxon>
        <taxon>Agaricomycetes</taxon>
        <taxon>Agaricomycetidae</taxon>
        <taxon>Boletales</taxon>
        <taxon>Boletineae</taxon>
        <taxon>Boletaceae</taxon>
        <taxon>Boletoideae</taxon>
        <taxon>Boletus</taxon>
    </lineage>
</organism>
<sequence>MNTIRRLAFLPRRRPAQPVSHLACRFQRSFSCTPRAHARIKRSELNSSLGSFEEVANLPAIRKLLSSPEAVKALDEIQRLMQEKGIDPTMGPTTMQLFQLLSNSEFRTAGKKLKEELEKAGIDLADQELLSAWKNLQKKAGGN</sequence>
<proteinExistence type="predicted"/>
<keyword evidence="2" id="KW-1185">Reference proteome</keyword>
<dbReference type="Proteomes" id="UP001194468">
    <property type="component" value="Unassembled WGS sequence"/>
</dbReference>
<dbReference type="AlphaFoldDB" id="A0AAD4C703"/>
<comment type="caution">
    <text evidence="1">The sequence shown here is derived from an EMBL/GenBank/DDBJ whole genome shotgun (WGS) entry which is preliminary data.</text>
</comment>
<evidence type="ECO:0000313" key="1">
    <source>
        <dbReference type="EMBL" id="KAF8450805.1"/>
    </source>
</evidence>
<accession>A0AAD4C703</accession>
<name>A0AAD4C703_BOLED</name>